<evidence type="ECO:0000259" key="8">
    <source>
        <dbReference type="Pfam" id="PF21694"/>
    </source>
</evidence>
<comment type="catalytic activity">
    <reaction evidence="7">
        <text>DNA(n) + a 2'-deoxyribonucleoside 5'-triphosphate = DNA(n+1) + diphosphate</text>
        <dbReference type="Rhea" id="RHEA:22508"/>
        <dbReference type="Rhea" id="RHEA-COMP:17339"/>
        <dbReference type="Rhea" id="RHEA-COMP:17340"/>
        <dbReference type="ChEBI" id="CHEBI:33019"/>
        <dbReference type="ChEBI" id="CHEBI:61560"/>
        <dbReference type="ChEBI" id="CHEBI:173112"/>
        <dbReference type="EC" id="2.7.7.7"/>
    </reaction>
</comment>
<dbReference type="GO" id="GO:0006261">
    <property type="term" value="P:DNA-templated DNA replication"/>
    <property type="evidence" value="ECO:0007669"/>
    <property type="project" value="TreeGrafter"/>
</dbReference>
<keyword evidence="2" id="KW-0808">Transferase</keyword>
<evidence type="ECO:0000256" key="5">
    <source>
        <dbReference type="ARBA" id="ARBA00022932"/>
    </source>
</evidence>
<keyword evidence="3" id="KW-0548">Nucleotidyltransferase</keyword>
<dbReference type="AlphaFoldDB" id="A0A2M8LC09"/>
<protein>
    <recommendedName>
        <fullName evidence="1">DNA-directed DNA polymerase</fullName>
        <ecNumber evidence="1">2.7.7.7</ecNumber>
    </recommendedName>
</protein>
<dbReference type="InterPro" id="IPR027417">
    <property type="entry name" value="P-loop_NTPase"/>
</dbReference>
<dbReference type="NCBIfam" id="TIGR01128">
    <property type="entry name" value="holA"/>
    <property type="match status" value="1"/>
</dbReference>
<dbReference type="PANTHER" id="PTHR34388">
    <property type="entry name" value="DNA POLYMERASE III SUBUNIT DELTA"/>
    <property type="match status" value="1"/>
</dbReference>
<name>A0A2M8LC09_9BACT</name>
<dbReference type="GO" id="GO:0003677">
    <property type="term" value="F:DNA binding"/>
    <property type="evidence" value="ECO:0007669"/>
    <property type="project" value="InterPro"/>
</dbReference>
<dbReference type="PANTHER" id="PTHR34388:SF1">
    <property type="entry name" value="DNA POLYMERASE III SUBUNIT DELTA"/>
    <property type="match status" value="1"/>
</dbReference>
<evidence type="ECO:0000256" key="1">
    <source>
        <dbReference type="ARBA" id="ARBA00012417"/>
    </source>
</evidence>
<accession>A0A2M8LC09</accession>
<comment type="similarity">
    <text evidence="6">Belongs to the DNA polymerase HolA subunit family.</text>
</comment>
<dbReference type="EC" id="2.7.7.7" evidence="1"/>
<dbReference type="Proteomes" id="UP000230959">
    <property type="component" value="Unassembled WGS sequence"/>
</dbReference>
<gene>
    <name evidence="9" type="ORF">COV02_00040</name>
</gene>
<proteinExistence type="inferred from homology"/>
<dbReference type="InterPro" id="IPR048466">
    <property type="entry name" value="DNA_pol3_delta-like_C"/>
</dbReference>
<evidence type="ECO:0000256" key="3">
    <source>
        <dbReference type="ARBA" id="ARBA00022695"/>
    </source>
</evidence>
<evidence type="ECO:0000256" key="2">
    <source>
        <dbReference type="ARBA" id="ARBA00022679"/>
    </source>
</evidence>
<evidence type="ECO:0000313" key="9">
    <source>
        <dbReference type="EMBL" id="PJE74156.1"/>
    </source>
</evidence>
<dbReference type="InterPro" id="IPR008921">
    <property type="entry name" value="DNA_pol3_clamp-load_cplx_C"/>
</dbReference>
<keyword evidence="5" id="KW-0239">DNA-directed DNA polymerase</keyword>
<keyword evidence="4" id="KW-0235">DNA replication</keyword>
<feature type="domain" description="DNA polymerase III delta subunit-like C-terminal" evidence="8">
    <location>
        <begin position="190"/>
        <end position="309"/>
    </location>
</feature>
<evidence type="ECO:0000313" key="10">
    <source>
        <dbReference type="Proteomes" id="UP000230959"/>
    </source>
</evidence>
<dbReference type="GO" id="GO:0009360">
    <property type="term" value="C:DNA polymerase III complex"/>
    <property type="evidence" value="ECO:0007669"/>
    <property type="project" value="TreeGrafter"/>
</dbReference>
<evidence type="ECO:0000256" key="6">
    <source>
        <dbReference type="ARBA" id="ARBA00034754"/>
    </source>
</evidence>
<dbReference type="Gene3D" id="3.40.50.300">
    <property type="entry name" value="P-loop containing nucleotide triphosphate hydrolases"/>
    <property type="match status" value="1"/>
</dbReference>
<sequence length="309" mass="36218">MIYLFHGKDTYRSKRKLNDVIASFRNKGSNFAFFNIEEGGFSFLLMEELLRSQSLFEKKNVVVFNRIFEDVLAREFILKKLKEISESPNIFLFWEEDVKKSYLDEISEFISKAQEFGLLEKNKVKDFLGEELKNIGLKIDVLKEVEIIEKYGSDLWGIISEIEKIALMNDLKIKDSSARKDYDYNLEKVNIFHITDAFGRKDKKTAWVLYQKALLSGLPAEEVFWKLSWQVKNILLVKRMSEELKKDKEEIIRETGLNPFVVKNCLNFAKNFEAEKLSALYLALIDIYHKARSGKSEFDSSIEKFLLSY</sequence>
<dbReference type="InterPro" id="IPR005790">
    <property type="entry name" value="DNA_polIII_delta"/>
</dbReference>
<evidence type="ECO:0000256" key="7">
    <source>
        <dbReference type="ARBA" id="ARBA00049244"/>
    </source>
</evidence>
<reference evidence="10" key="1">
    <citation type="submission" date="2017-09" db="EMBL/GenBank/DDBJ databases">
        <title>Depth-based differentiation of microbial function through sediment-hosted aquifers and enrichment of novel symbionts in the deep terrestrial subsurface.</title>
        <authorList>
            <person name="Probst A.J."/>
            <person name="Ladd B."/>
            <person name="Jarett J.K."/>
            <person name="Geller-Mcgrath D.E."/>
            <person name="Sieber C.M.K."/>
            <person name="Emerson J.B."/>
            <person name="Anantharaman K."/>
            <person name="Thomas B.C."/>
            <person name="Malmstrom R."/>
            <person name="Stieglmeier M."/>
            <person name="Klingl A."/>
            <person name="Woyke T."/>
            <person name="Ryan C.M."/>
            <person name="Banfield J.F."/>
        </authorList>
    </citation>
    <scope>NUCLEOTIDE SEQUENCE [LARGE SCALE GENOMIC DNA]</scope>
</reference>
<dbReference type="GO" id="GO:0003887">
    <property type="term" value="F:DNA-directed DNA polymerase activity"/>
    <property type="evidence" value="ECO:0007669"/>
    <property type="project" value="UniProtKB-KW"/>
</dbReference>
<dbReference type="SUPFAM" id="SSF48019">
    <property type="entry name" value="post-AAA+ oligomerization domain-like"/>
    <property type="match status" value="1"/>
</dbReference>
<evidence type="ECO:0000256" key="4">
    <source>
        <dbReference type="ARBA" id="ARBA00022705"/>
    </source>
</evidence>
<dbReference type="Pfam" id="PF21694">
    <property type="entry name" value="DNA_pol3_delta_C"/>
    <property type="match status" value="1"/>
</dbReference>
<organism evidence="9 10">
    <name type="scientific">Candidatus Terrybacteria bacterium CG10_big_fil_rev_8_21_14_0_10_41_10</name>
    <dbReference type="NCBI Taxonomy" id="1975026"/>
    <lineage>
        <taxon>Bacteria</taxon>
        <taxon>Candidatus Terryibacteriota</taxon>
    </lineage>
</organism>
<comment type="caution">
    <text evidence="9">The sequence shown here is derived from an EMBL/GenBank/DDBJ whole genome shotgun (WGS) entry which is preliminary data.</text>
</comment>
<dbReference type="Gene3D" id="1.20.272.10">
    <property type="match status" value="1"/>
</dbReference>
<dbReference type="EMBL" id="PFER01000001">
    <property type="protein sequence ID" value="PJE74156.1"/>
    <property type="molecule type" value="Genomic_DNA"/>
</dbReference>